<evidence type="ECO:0000256" key="1">
    <source>
        <dbReference type="ARBA" id="ARBA00023239"/>
    </source>
</evidence>
<feature type="active site" description="Schiff-base intermediate with substrate" evidence="4">
    <location>
        <position position="164"/>
    </location>
</feature>
<organism evidence="6 7">
    <name type="scientific">Alkalicoccus saliphilus</name>
    <dbReference type="NCBI Taxonomy" id="200989"/>
    <lineage>
        <taxon>Bacteria</taxon>
        <taxon>Bacillati</taxon>
        <taxon>Bacillota</taxon>
        <taxon>Bacilli</taxon>
        <taxon>Bacillales</taxon>
        <taxon>Bacillaceae</taxon>
        <taxon>Alkalicoccus</taxon>
    </lineage>
</organism>
<dbReference type="SUPFAM" id="SSF51569">
    <property type="entry name" value="Aldolase"/>
    <property type="match status" value="1"/>
</dbReference>
<protein>
    <submittedName>
        <fullName evidence="6">Dihydrodipicolinate synthase family protein</fullName>
    </submittedName>
</protein>
<evidence type="ECO:0000313" key="6">
    <source>
        <dbReference type="EMBL" id="PTL38386.1"/>
    </source>
</evidence>
<proteinExistence type="inferred from homology"/>
<dbReference type="AlphaFoldDB" id="A0A2T4U4Q3"/>
<comment type="caution">
    <text evidence="6">The sequence shown here is derived from an EMBL/GenBank/DDBJ whole genome shotgun (WGS) entry which is preliminary data.</text>
</comment>
<evidence type="ECO:0000256" key="5">
    <source>
        <dbReference type="PIRSR" id="PIRSR001365-2"/>
    </source>
</evidence>
<gene>
    <name evidence="6" type="ORF">C6Y45_11545</name>
</gene>
<sequence length="277" mass="30475">MLKEKVHIAVPTAFFEDESLNVHGTIDHIKNLHHQGIKSVLVCGTTGEQHSLSLEEKTALLDGLVSEKELLNEMEVLFGVASIRQKEAELLADKISTTNISGVMLGYPPYIIPSQEEAVAYSRSIIQRSSKPAILYNNPKRTGFDLSTASIVKLSRLDSVIGIKEAGNKEKVTEMKQLINKQAFYFYIGGEIDAAAKIASGFNRLSSMAGNIAPVEFKNWFLKKLADEDLTDQENETIKGVTAEVNEGNPVVNIKRLLHEEGIDLGTCRSPIGSVHR</sequence>
<name>A0A2T4U4Q3_9BACI</name>
<dbReference type="InterPro" id="IPR020625">
    <property type="entry name" value="Schiff_base-form_aldolases_AS"/>
</dbReference>
<comment type="similarity">
    <text evidence="3">Belongs to the DapA family.</text>
</comment>
<dbReference type="GO" id="GO:0008747">
    <property type="term" value="F:N-acetylneuraminate lyase activity"/>
    <property type="evidence" value="ECO:0007669"/>
    <property type="project" value="TreeGrafter"/>
</dbReference>
<dbReference type="Proteomes" id="UP000240509">
    <property type="component" value="Unassembled WGS sequence"/>
</dbReference>
<dbReference type="PANTHER" id="PTHR42849:SF1">
    <property type="entry name" value="N-ACETYLNEURAMINATE LYASE"/>
    <property type="match status" value="1"/>
</dbReference>
<accession>A0A2T4U4Q3</accession>
<dbReference type="GO" id="GO:0005829">
    <property type="term" value="C:cytosol"/>
    <property type="evidence" value="ECO:0007669"/>
    <property type="project" value="TreeGrafter"/>
</dbReference>
<dbReference type="EMBL" id="PZJJ01000019">
    <property type="protein sequence ID" value="PTL38386.1"/>
    <property type="molecule type" value="Genomic_DNA"/>
</dbReference>
<dbReference type="SMART" id="SM01130">
    <property type="entry name" value="DHDPS"/>
    <property type="match status" value="1"/>
</dbReference>
<evidence type="ECO:0000256" key="2">
    <source>
        <dbReference type="ARBA" id="ARBA00023270"/>
    </source>
</evidence>
<feature type="binding site" evidence="5">
    <location>
        <position position="46"/>
    </location>
    <ligand>
        <name>pyruvate</name>
        <dbReference type="ChEBI" id="CHEBI:15361"/>
    </ligand>
</feature>
<dbReference type="CDD" id="cd00408">
    <property type="entry name" value="DHDPS-like"/>
    <property type="match status" value="1"/>
</dbReference>
<dbReference type="PIRSF" id="PIRSF001365">
    <property type="entry name" value="DHDPS"/>
    <property type="match status" value="1"/>
</dbReference>
<dbReference type="OrthoDB" id="9771791at2"/>
<evidence type="ECO:0000256" key="3">
    <source>
        <dbReference type="PIRNR" id="PIRNR001365"/>
    </source>
</evidence>
<dbReference type="Pfam" id="PF00701">
    <property type="entry name" value="DHDPS"/>
    <property type="match status" value="1"/>
</dbReference>
<dbReference type="PRINTS" id="PR00146">
    <property type="entry name" value="DHPICSNTHASE"/>
</dbReference>
<feature type="active site" description="Proton donor/acceptor" evidence="4">
    <location>
        <position position="136"/>
    </location>
</feature>
<reference evidence="6 7" key="1">
    <citation type="submission" date="2018-03" db="EMBL/GenBank/DDBJ databases">
        <title>Alkalicoccus saliphilus sp. nov., isolated from a mineral pool.</title>
        <authorList>
            <person name="Zhao B."/>
        </authorList>
    </citation>
    <scope>NUCLEOTIDE SEQUENCE [LARGE SCALE GENOMIC DNA]</scope>
    <source>
        <strain evidence="6 7">6AG</strain>
    </source>
</reference>
<keyword evidence="1 3" id="KW-0456">Lyase</keyword>
<dbReference type="PROSITE" id="PS00666">
    <property type="entry name" value="DHDPS_2"/>
    <property type="match status" value="1"/>
</dbReference>
<keyword evidence="2" id="KW-0704">Schiff base</keyword>
<keyword evidence="7" id="KW-1185">Reference proteome</keyword>
<dbReference type="RefSeq" id="WP_107585378.1">
    <property type="nucleotide sequence ID" value="NZ_PZJJ01000019.1"/>
</dbReference>
<evidence type="ECO:0000313" key="7">
    <source>
        <dbReference type="Proteomes" id="UP000240509"/>
    </source>
</evidence>
<dbReference type="GO" id="GO:0019262">
    <property type="term" value="P:N-acetylneuraminate catabolic process"/>
    <property type="evidence" value="ECO:0007669"/>
    <property type="project" value="TreeGrafter"/>
</dbReference>
<dbReference type="InterPro" id="IPR002220">
    <property type="entry name" value="DapA-like"/>
</dbReference>
<dbReference type="PANTHER" id="PTHR42849">
    <property type="entry name" value="N-ACETYLNEURAMINATE LYASE"/>
    <property type="match status" value="1"/>
</dbReference>
<dbReference type="InterPro" id="IPR013785">
    <property type="entry name" value="Aldolase_TIM"/>
</dbReference>
<dbReference type="Gene3D" id="3.20.20.70">
    <property type="entry name" value="Aldolase class I"/>
    <property type="match status" value="1"/>
</dbReference>
<evidence type="ECO:0000256" key="4">
    <source>
        <dbReference type="PIRSR" id="PIRSR001365-1"/>
    </source>
</evidence>